<evidence type="ECO:0000313" key="8">
    <source>
        <dbReference type="EMBL" id="GAA3760048.1"/>
    </source>
</evidence>
<gene>
    <name evidence="8" type="ORF">GCM10022402_42470</name>
</gene>
<keyword evidence="6 7" id="KW-0472">Membrane</keyword>
<keyword evidence="2" id="KW-0813">Transport</keyword>
<dbReference type="Gene3D" id="1.10.1760.20">
    <property type="match status" value="1"/>
</dbReference>
<feature type="transmembrane region" description="Helical" evidence="7">
    <location>
        <begin position="39"/>
        <end position="58"/>
    </location>
</feature>
<dbReference type="PANTHER" id="PTHR34229:SF1">
    <property type="entry name" value="METAL TRANSPORT PROTEIN HI_1621-RELATED"/>
    <property type="match status" value="1"/>
</dbReference>
<dbReference type="EMBL" id="BAABDD010000030">
    <property type="protein sequence ID" value="GAA3760048.1"/>
    <property type="molecule type" value="Genomic_DNA"/>
</dbReference>
<feature type="transmembrane region" description="Helical" evidence="7">
    <location>
        <begin position="138"/>
        <end position="159"/>
    </location>
</feature>
<evidence type="ECO:0000256" key="1">
    <source>
        <dbReference type="ARBA" id="ARBA00004651"/>
    </source>
</evidence>
<comment type="caution">
    <text evidence="8">The sequence shown here is derived from an EMBL/GenBank/DDBJ whole genome shotgun (WGS) entry which is preliminary data.</text>
</comment>
<evidence type="ECO:0000256" key="3">
    <source>
        <dbReference type="ARBA" id="ARBA00022475"/>
    </source>
</evidence>
<comment type="subcellular location">
    <subcellularLocation>
        <location evidence="1">Cell membrane</location>
        <topology evidence="1">Multi-pass membrane protein</topology>
    </subcellularLocation>
</comment>
<evidence type="ECO:0000256" key="5">
    <source>
        <dbReference type="ARBA" id="ARBA00022989"/>
    </source>
</evidence>
<sequence>MHVPDGFINATVSIGAGVVAAGGVAVCLRKARGEVDERLVPMAGLAAAFIFAVQMLNFPVGAGTSGHLMGGTLAALLVGPYVGALAVTVVLIVQALLFADGGLTALGVNVLNVGLITAFAGYGLFVLLVRLLPKNKAVVIVAGGVAAGVSVPLAALAFVAEYAIGATTSVPLATVAAAMGGVHLAIGVGEGLITAATLAAVLAARPDLVHGARHLRASTRRTSSPLTAEG</sequence>
<dbReference type="RefSeq" id="WP_344975376.1">
    <property type="nucleotide sequence ID" value="NZ_BAABDD010000030.1"/>
</dbReference>
<dbReference type="Proteomes" id="UP001500908">
    <property type="component" value="Unassembled WGS sequence"/>
</dbReference>
<evidence type="ECO:0000256" key="7">
    <source>
        <dbReference type="SAM" id="Phobius"/>
    </source>
</evidence>
<feature type="transmembrane region" description="Helical" evidence="7">
    <location>
        <begin position="110"/>
        <end position="132"/>
    </location>
</feature>
<dbReference type="InterPro" id="IPR002751">
    <property type="entry name" value="CbiM/NikMN"/>
</dbReference>
<evidence type="ECO:0008006" key="10">
    <source>
        <dbReference type="Google" id="ProtNLM"/>
    </source>
</evidence>
<accession>A0ABP7GBI8</accession>
<dbReference type="PANTHER" id="PTHR34229">
    <property type="entry name" value="METAL TRANSPORT PROTEIN HI_1621-RELATED"/>
    <property type="match status" value="1"/>
</dbReference>
<evidence type="ECO:0000313" key="9">
    <source>
        <dbReference type="Proteomes" id="UP001500908"/>
    </source>
</evidence>
<keyword evidence="9" id="KW-1185">Reference proteome</keyword>
<feature type="transmembrane region" description="Helical" evidence="7">
    <location>
        <begin position="6"/>
        <end position="27"/>
    </location>
</feature>
<keyword evidence="4 7" id="KW-0812">Transmembrane</keyword>
<evidence type="ECO:0000256" key="4">
    <source>
        <dbReference type="ARBA" id="ARBA00022692"/>
    </source>
</evidence>
<feature type="transmembrane region" description="Helical" evidence="7">
    <location>
        <begin position="78"/>
        <end position="98"/>
    </location>
</feature>
<protein>
    <recommendedName>
        <fullName evidence="10">Cobalt/nickel transport system permease protein</fullName>
    </recommendedName>
</protein>
<organism evidence="8 9">
    <name type="scientific">Salinactinospora qingdaonensis</name>
    <dbReference type="NCBI Taxonomy" id="702744"/>
    <lineage>
        <taxon>Bacteria</taxon>
        <taxon>Bacillati</taxon>
        <taxon>Actinomycetota</taxon>
        <taxon>Actinomycetes</taxon>
        <taxon>Streptosporangiales</taxon>
        <taxon>Nocardiopsidaceae</taxon>
        <taxon>Salinactinospora</taxon>
    </lineage>
</organism>
<reference evidence="9" key="1">
    <citation type="journal article" date="2019" name="Int. J. Syst. Evol. Microbiol.">
        <title>The Global Catalogue of Microorganisms (GCM) 10K type strain sequencing project: providing services to taxonomists for standard genome sequencing and annotation.</title>
        <authorList>
            <consortium name="The Broad Institute Genomics Platform"/>
            <consortium name="The Broad Institute Genome Sequencing Center for Infectious Disease"/>
            <person name="Wu L."/>
            <person name="Ma J."/>
        </authorList>
    </citation>
    <scope>NUCLEOTIDE SEQUENCE [LARGE SCALE GENOMIC DNA]</scope>
    <source>
        <strain evidence="9">JCM 17137</strain>
    </source>
</reference>
<evidence type="ECO:0000256" key="6">
    <source>
        <dbReference type="ARBA" id="ARBA00023136"/>
    </source>
</evidence>
<dbReference type="Pfam" id="PF01891">
    <property type="entry name" value="CbiM"/>
    <property type="match status" value="1"/>
</dbReference>
<keyword evidence="5 7" id="KW-1133">Transmembrane helix</keyword>
<proteinExistence type="predicted"/>
<evidence type="ECO:0000256" key="2">
    <source>
        <dbReference type="ARBA" id="ARBA00022448"/>
    </source>
</evidence>
<name>A0ABP7GBI8_9ACTN</name>
<keyword evidence="3" id="KW-1003">Cell membrane</keyword>